<dbReference type="OMA" id="FADPINQ"/>
<gene>
    <name evidence="3" type="ORF">EIN_172770</name>
</gene>
<dbReference type="Gene3D" id="1.10.555.10">
    <property type="entry name" value="Rho GTPase activation protein"/>
    <property type="match status" value="1"/>
</dbReference>
<evidence type="ECO:0000256" key="1">
    <source>
        <dbReference type="SAM" id="MobiDB-lite"/>
    </source>
</evidence>
<dbReference type="EMBL" id="KB207112">
    <property type="protein sequence ID" value="ELP84632.1"/>
    <property type="molecule type" value="Genomic_DNA"/>
</dbReference>
<dbReference type="InterPro" id="IPR008936">
    <property type="entry name" value="Rho_GTPase_activation_prot"/>
</dbReference>
<name>A0A0A1TVW3_ENTIV</name>
<feature type="compositionally biased region" description="Basic and acidic residues" evidence="1">
    <location>
        <begin position="506"/>
        <end position="522"/>
    </location>
</feature>
<dbReference type="CDD" id="cd00159">
    <property type="entry name" value="RhoGAP"/>
    <property type="match status" value="1"/>
</dbReference>
<feature type="region of interest" description="Disordered" evidence="1">
    <location>
        <begin position="445"/>
        <end position="610"/>
    </location>
</feature>
<evidence type="ECO:0000313" key="4">
    <source>
        <dbReference type="Proteomes" id="UP000014680"/>
    </source>
</evidence>
<dbReference type="KEGG" id="eiv:EIN_172770"/>
<sequence length="610" mass="69885">MSTERIISNQLIAIGESKYKEFTVLNNFWTKQHVFIKEWSSTLERMNSLLQNEIQLIESTFYNNTIGFCPDDGEVIISALSYINNTISIFANESKENFTKVLDSLDVKFNEIESEFKSAGYSEKSKGEEANEKIVTLWHSLESMATVNITKMFSDFLDEFDNYFKMGITFIEESDRFKVMKESFKKRLKDEEFKQHTLVNYAQVPIHVILEHEQRTKRDLPKAVEQIHLHLTKNGLNVKGIFRESGATAHYLQELYMRMSVTNFLEIPPDITAAVYKKFLREIPGHIFNTSQTTNLVEKMSFSKTDKEMNEIDILKSALEQLPEELNTLFTHLLRLCFKIAQNEKINSMGSKNLAVCLTPSVFSIPEGETGQFMLPSLLGIMTLFINNFSTLFPRFADPTLAFANGSKSIAEKRERAATVSVSQQQTSQVPRIVQQQKRHVLERPSDVAFLSLDPPSVPKRPPTMQIGFKKEGKPKVGETKESEKQQKLNKSDGTKLENTKIQAIKIEKHKEEKRDEPELKKNLNKSDPPPKFENLEKSDKVEIAEIAHSENSTQLEKPKQKPLPPSRKAPPPSKSPKFTRQTLNPKALEDDGSELMELLSKRREKSHID</sequence>
<dbReference type="PANTHER" id="PTHR23179:SF3">
    <property type="entry name" value="RHO GTPASE-ACTIVATING PROTEIN 20"/>
    <property type="match status" value="1"/>
</dbReference>
<protein>
    <submittedName>
        <fullName evidence="3">T-cell activation Rho GTPase activating protein, putative</fullName>
    </submittedName>
</protein>
<dbReference type="SMART" id="SM00324">
    <property type="entry name" value="RhoGAP"/>
    <property type="match status" value="1"/>
</dbReference>
<dbReference type="PANTHER" id="PTHR23179">
    <property type="entry name" value="T-CELL ACTIVATION RHO GTPASE ACTIVATING PROTEIN-RELATED"/>
    <property type="match status" value="1"/>
</dbReference>
<dbReference type="RefSeq" id="XP_004183978.1">
    <property type="nucleotide sequence ID" value="XM_004183930.1"/>
</dbReference>
<evidence type="ECO:0000313" key="3">
    <source>
        <dbReference type="EMBL" id="ELP84632.1"/>
    </source>
</evidence>
<dbReference type="GO" id="GO:0005096">
    <property type="term" value="F:GTPase activator activity"/>
    <property type="evidence" value="ECO:0007669"/>
    <property type="project" value="TreeGrafter"/>
</dbReference>
<dbReference type="InterPro" id="IPR000198">
    <property type="entry name" value="RhoGAP_dom"/>
</dbReference>
<dbReference type="PROSITE" id="PS50238">
    <property type="entry name" value="RHOGAP"/>
    <property type="match status" value="1"/>
</dbReference>
<dbReference type="GeneID" id="14883675"/>
<feature type="compositionally biased region" description="Basic and acidic residues" evidence="1">
    <location>
        <begin position="529"/>
        <end position="549"/>
    </location>
</feature>
<feature type="compositionally biased region" description="Basic and acidic residues" evidence="1">
    <location>
        <begin position="469"/>
        <end position="499"/>
    </location>
</feature>
<reference evidence="3 4" key="1">
    <citation type="submission" date="2012-10" db="EMBL/GenBank/DDBJ databases">
        <authorList>
            <person name="Zafar N."/>
            <person name="Inman J."/>
            <person name="Hall N."/>
            <person name="Lorenzi H."/>
            <person name="Caler E."/>
        </authorList>
    </citation>
    <scope>NUCLEOTIDE SEQUENCE [LARGE SCALE GENOMIC DNA]</scope>
    <source>
        <strain evidence="3 4">IP1</strain>
    </source>
</reference>
<feature type="compositionally biased region" description="Low complexity" evidence="1">
    <location>
        <begin position="420"/>
        <end position="430"/>
    </location>
</feature>
<feature type="domain" description="Rho-GAP" evidence="2">
    <location>
        <begin position="204"/>
        <end position="393"/>
    </location>
</feature>
<dbReference type="AlphaFoldDB" id="A0A0A1TVW3"/>
<dbReference type="Pfam" id="PF00620">
    <property type="entry name" value="RhoGAP"/>
    <property type="match status" value="1"/>
</dbReference>
<accession>A0A0A1TVW3</accession>
<dbReference type="GO" id="GO:0007165">
    <property type="term" value="P:signal transduction"/>
    <property type="evidence" value="ECO:0007669"/>
    <property type="project" value="InterPro"/>
</dbReference>
<keyword evidence="4" id="KW-1185">Reference proteome</keyword>
<feature type="region of interest" description="Disordered" evidence="1">
    <location>
        <begin position="420"/>
        <end position="439"/>
    </location>
</feature>
<organism evidence="3 4">
    <name type="scientific">Entamoeba invadens IP1</name>
    <dbReference type="NCBI Taxonomy" id="370355"/>
    <lineage>
        <taxon>Eukaryota</taxon>
        <taxon>Amoebozoa</taxon>
        <taxon>Evosea</taxon>
        <taxon>Archamoebae</taxon>
        <taxon>Mastigamoebida</taxon>
        <taxon>Entamoebidae</taxon>
        <taxon>Entamoeba</taxon>
    </lineage>
</organism>
<dbReference type="VEuPathDB" id="AmoebaDB:EIN_172770"/>
<dbReference type="Proteomes" id="UP000014680">
    <property type="component" value="Unassembled WGS sequence"/>
</dbReference>
<proteinExistence type="predicted"/>
<dbReference type="OrthoDB" id="9994905at2759"/>
<dbReference type="SUPFAM" id="SSF48350">
    <property type="entry name" value="GTPase activation domain, GAP"/>
    <property type="match status" value="1"/>
</dbReference>
<evidence type="ECO:0000259" key="2">
    <source>
        <dbReference type="PROSITE" id="PS50238"/>
    </source>
</evidence>
<feature type="compositionally biased region" description="Pro residues" evidence="1">
    <location>
        <begin position="562"/>
        <end position="575"/>
    </location>
</feature>